<evidence type="ECO:0000313" key="3">
    <source>
        <dbReference type="EMBL" id="MDD0838982.1"/>
    </source>
</evidence>
<dbReference type="Gene3D" id="3.40.50.1820">
    <property type="entry name" value="alpha/beta hydrolase"/>
    <property type="match status" value="1"/>
</dbReference>
<sequence>MQPRVAKEGSMIAQLQRGLLAVIWGLAALALWGLWSRSPALAVGVAWAVLALNAGVLGLEFLLAAWHNRREPVPRAGALVLLQAWWGEAVAATRVFGHWQPFAAGAVPDQVAPGRHPGLRPVLLLHGYVCNRGFWTPWLQAFRAEGRPFMALTLEPPFASIDAQADAVGAAVRTLTEATGRAPVVLAHSMGGLVLRAWWRAHSARGLPDAVHHAITLGTPHHGTWLARWAHTANVRQMRLGSDWLRALAQGEPAERAARFTCVHSNTDNVVFPAGTATLAGARNVLVRGLGHVALACDDRLRAEVMGWIAATDEAPAPTSRAEA</sequence>
<accession>A0ABT5MYS5</accession>
<keyword evidence="1" id="KW-1133">Transmembrane helix</keyword>
<evidence type="ECO:0000256" key="1">
    <source>
        <dbReference type="SAM" id="Phobius"/>
    </source>
</evidence>
<comment type="caution">
    <text evidence="3">The sequence shown here is derived from an EMBL/GenBank/DDBJ whole genome shotgun (WGS) entry which is preliminary data.</text>
</comment>
<gene>
    <name evidence="3" type="ORF">PSQ40_10405</name>
</gene>
<dbReference type="EMBL" id="JAQSIP010000004">
    <property type="protein sequence ID" value="MDD0838982.1"/>
    <property type="molecule type" value="Genomic_DNA"/>
</dbReference>
<protein>
    <submittedName>
        <fullName evidence="3">Permease</fullName>
    </submittedName>
</protein>
<keyword evidence="4" id="KW-1185">Reference proteome</keyword>
<evidence type="ECO:0000259" key="2">
    <source>
        <dbReference type="Pfam" id="PF07819"/>
    </source>
</evidence>
<feature type="domain" description="GPI inositol-deacylase PGAP1-like alpha/beta" evidence="2">
    <location>
        <begin position="183"/>
        <end position="247"/>
    </location>
</feature>
<dbReference type="InterPro" id="IPR012908">
    <property type="entry name" value="PGAP1-ab_dom-like"/>
</dbReference>
<proteinExistence type="predicted"/>
<organism evidence="3 4">
    <name type="scientific">Curvibacter cyanobacteriorum</name>
    <dbReference type="NCBI Taxonomy" id="3026422"/>
    <lineage>
        <taxon>Bacteria</taxon>
        <taxon>Pseudomonadati</taxon>
        <taxon>Pseudomonadota</taxon>
        <taxon>Betaproteobacteria</taxon>
        <taxon>Burkholderiales</taxon>
        <taxon>Comamonadaceae</taxon>
        <taxon>Curvibacter</taxon>
    </lineage>
</organism>
<dbReference type="SUPFAM" id="SSF53474">
    <property type="entry name" value="alpha/beta-Hydrolases"/>
    <property type="match status" value="1"/>
</dbReference>
<feature type="transmembrane region" description="Helical" evidence="1">
    <location>
        <begin position="41"/>
        <end position="66"/>
    </location>
</feature>
<dbReference type="RefSeq" id="WP_273951341.1">
    <property type="nucleotide sequence ID" value="NZ_JAQSIP010000004.1"/>
</dbReference>
<evidence type="ECO:0000313" key="4">
    <source>
        <dbReference type="Proteomes" id="UP001528673"/>
    </source>
</evidence>
<keyword evidence="1" id="KW-0472">Membrane</keyword>
<dbReference type="Proteomes" id="UP001528673">
    <property type="component" value="Unassembled WGS sequence"/>
</dbReference>
<name>A0ABT5MYS5_9BURK</name>
<dbReference type="InterPro" id="IPR029058">
    <property type="entry name" value="AB_hydrolase_fold"/>
</dbReference>
<dbReference type="Pfam" id="PF07819">
    <property type="entry name" value="PGAP1"/>
    <property type="match status" value="1"/>
</dbReference>
<feature type="transmembrane region" description="Helical" evidence="1">
    <location>
        <begin position="18"/>
        <end position="35"/>
    </location>
</feature>
<keyword evidence="1" id="KW-0812">Transmembrane</keyword>
<reference evidence="3 4" key="1">
    <citation type="submission" date="2023-02" db="EMBL/GenBank/DDBJ databases">
        <title>Bacterial whole genomic sequence of Curvibacter sp. HBC61.</title>
        <authorList>
            <person name="Le V."/>
            <person name="Ko S.-R."/>
            <person name="Ahn C.-Y."/>
            <person name="Oh H.-M."/>
        </authorList>
    </citation>
    <scope>NUCLEOTIDE SEQUENCE [LARGE SCALE GENOMIC DNA]</scope>
    <source>
        <strain evidence="3 4">HBC61</strain>
    </source>
</reference>